<feature type="transmembrane region" description="Helical" evidence="1">
    <location>
        <begin position="51"/>
        <end position="68"/>
    </location>
</feature>
<accession>A0A059AQF3</accession>
<dbReference type="Gramene" id="KCW56068">
    <property type="protein sequence ID" value="KCW56068"/>
    <property type="gene ID" value="EUGRSUZ_I01825"/>
</dbReference>
<dbReference type="PANTHER" id="PTHR36714:SF1">
    <property type="entry name" value="T23E23.1"/>
    <property type="match status" value="1"/>
</dbReference>
<feature type="transmembrane region" description="Helical" evidence="1">
    <location>
        <begin position="265"/>
        <end position="286"/>
    </location>
</feature>
<feature type="transmembrane region" description="Helical" evidence="1">
    <location>
        <begin position="298"/>
        <end position="320"/>
    </location>
</feature>
<feature type="transmembrane region" description="Helical" evidence="1">
    <location>
        <begin position="178"/>
        <end position="200"/>
    </location>
</feature>
<organism evidence="2">
    <name type="scientific">Eucalyptus grandis</name>
    <name type="common">Flooded gum</name>
    <dbReference type="NCBI Taxonomy" id="71139"/>
    <lineage>
        <taxon>Eukaryota</taxon>
        <taxon>Viridiplantae</taxon>
        <taxon>Streptophyta</taxon>
        <taxon>Embryophyta</taxon>
        <taxon>Tracheophyta</taxon>
        <taxon>Spermatophyta</taxon>
        <taxon>Magnoliopsida</taxon>
        <taxon>eudicotyledons</taxon>
        <taxon>Gunneridae</taxon>
        <taxon>Pentapetalae</taxon>
        <taxon>rosids</taxon>
        <taxon>malvids</taxon>
        <taxon>Myrtales</taxon>
        <taxon>Myrtaceae</taxon>
        <taxon>Myrtoideae</taxon>
        <taxon>Eucalypteae</taxon>
        <taxon>Eucalyptus</taxon>
    </lineage>
</organism>
<dbReference type="InParanoid" id="A0A059AQF3"/>
<reference evidence="2" key="1">
    <citation type="submission" date="2013-07" db="EMBL/GenBank/DDBJ databases">
        <title>The genome of Eucalyptus grandis.</title>
        <authorList>
            <person name="Schmutz J."/>
            <person name="Hayes R."/>
            <person name="Myburg A."/>
            <person name="Tuskan G."/>
            <person name="Grattapaglia D."/>
            <person name="Rokhsar D.S."/>
        </authorList>
    </citation>
    <scope>NUCLEOTIDE SEQUENCE</scope>
    <source>
        <tissue evidence="2">Leaf extractions</tissue>
    </source>
</reference>
<keyword evidence="1" id="KW-0812">Transmembrane</keyword>
<evidence type="ECO:0000256" key="1">
    <source>
        <dbReference type="SAM" id="Phobius"/>
    </source>
</evidence>
<dbReference type="AlphaFoldDB" id="A0A059AQF3"/>
<dbReference type="eggNOG" id="ENOG502S0G6">
    <property type="taxonomic scope" value="Eukaryota"/>
</dbReference>
<protein>
    <submittedName>
        <fullName evidence="2">Uncharacterized protein</fullName>
    </submittedName>
</protein>
<keyword evidence="1" id="KW-1133">Transmembrane helix</keyword>
<gene>
    <name evidence="2" type="ORF">EUGRSUZ_I01825</name>
</gene>
<feature type="transmembrane region" description="Helical" evidence="1">
    <location>
        <begin position="206"/>
        <end position="223"/>
    </location>
</feature>
<name>A0A059AQF3_EUCGR</name>
<feature type="transmembrane region" description="Helical" evidence="1">
    <location>
        <begin position="123"/>
        <end position="146"/>
    </location>
</feature>
<evidence type="ECO:0000313" key="2">
    <source>
        <dbReference type="EMBL" id="KCW56068.1"/>
    </source>
</evidence>
<dbReference type="EMBL" id="KK198761">
    <property type="protein sequence ID" value="KCW56068.1"/>
    <property type="molecule type" value="Genomic_DNA"/>
</dbReference>
<dbReference type="PANTHER" id="PTHR36714">
    <property type="entry name" value="T23E23.1"/>
    <property type="match status" value="1"/>
</dbReference>
<feature type="non-terminal residue" evidence="2">
    <location>
        <position position="1"/>
    </location>
</feature>
<dbReference type="OMA" id="YIEWSAV"/>
<proteinExistence type="predicted"/>
<sequence>FFFLFLIIFGVHMKIQEPNMMDTSCIMSKDRLEFVGILREALRICIGSPRFLILAFLASFPLFCSLLLNELLLQRTFLHTAHFAFDGAFECIASSSSPGIQRCFFLGLKSVLKRWVGEASREVVLMSALYFVIVIPLDLLNTIVFVHNASAIYGGENLPNLREFLVQPFKRIGFRGPLVTFMYALVLSCLTLLGLVSLASNPVGPSVGPVGVIPGVLFVALFAKYMEWSAIWNTGVVISILEEKHGYIALGVAAYLSRGSRRKGFALMLAFFIWRLALRLSCLYFVGHSEESGFVATIVQVYLVCLGNVVKWSVFMVYFCDCKKRFLEKKIDVEEGKATQPVKS</sequence>
<keyword evidence="1" id="KW-0472">Membrane</keyword>